<keyword evidence="14" id="KW-1185">Reference proteome</keyword>
<feature type="transmembrane region" description="Helical" evidence="11">
    <location>
        <begin position="144"/>
        <end position="169"/>
    </location>
</feature>
<comment type="subcellular location">
    <subcellularLocation>
        <location evidence="1">Membrane</location>
        <topology evidence="1">Multi-pass membrane protein</topology>
    </subcellularLocation>
</comment>
<dbReference type="InterPro" id="IPR038770">
    <property type="entry name" value="Na+/solute_symporter_sf"/>
</dbReference>
<keyword evidence="4" id="KW-0050">Antiport</keyword>
<dbReference type="PANTHER" id="PTHR43562:SF3">
    <property type="entry name" value="SODIUM ION_PROTON EXCHANGER (EUROFUNG)"/>
    <property type="match status" value="1"/>
</dbReference>
<dbReference type="RefSeq" id="WP_054678722.1">
    <property type="nucleotide sequence ID" value="NZ_AYYO01000050.1"/>
</dbReference>
<comment type="similarity">
    <text evidence="2">Belongs to the monovalent cation:proton antiporter 2 (CPA2) transporter (TC 2.A.37) family.</text>
</comment>
<evidence type="ECO:0000256" key="7">
    <source>
        <dbReference type="ARBA" id="ARBA00023053"/>
    </source>
</evidence>
<evidence type="ECO:0000256" key="9">
    <source>
        <dbReference type="ARBA" id="ARBA00023136"/>
    </source>
</evidence>
<evidence type="ECO:0000256" key="4">
    <source>
        <dbReference type="ARBA" id="ARBA00022449"/>
    </source>
</evidence>
<feature type="transmembrane region" description="Helical" evidence="11">
    <location>
        <begin position="219"/>
        <end position="248"/>
    </location>
</feature>
<keyword evidence="6 11" id="KW-1133">Transmembrane helix</keyword>
<dbReference type="Gene3D" id="1.20.1530.20">
    <property type="match status" value="1"/>
</dbReference>
<evidence type="ECO:0000256" key="11">
    <source>
        <dbReference type="SAM" id="Phobius"/>
    </source>
</evidence>
<feature type="transmembrane region" description="Helical" evidence="11">
    <location>
        <begin position="27"/>
        <end position="46"/>
    </location>
</feature>
<feature type="transmembrane region" description="Helical" evidence="11">
    <location>
        <begin position="85"/>
        <end position="103"/>
    </location>
</feature>
<dbReference type="Pfam" id="PF00999">
    <property type="entry name" value="Na_H_Exchanger"/>
    <property type="match status" value="1"/>
</dbReference>
<keyword evidence="5 11" id="KW-0812">Transmembrane</keyword>
<dbReference type="GO" id="GO:0015297">
    <property type="term" value="F:antiporter activity"/>
    <property type="evidence" value="ECO:0007669"/>
    <property type="project" value="UniProtKB-KW"/>
</dbReference>
<dbReference type="InterPro" id="IPR006153">
    <property type="entry name" value="Cation/H_exchanger_TM"/>
</dbReference>
<feature type="transmembrane region" description="Helical" evidence="11">
    <location>
        <begin position="260"/>
        <end position="283"/>
    </location>
</feature>
<evidence type="ECO:0000313" key="13">
    <source>
        <dbReference type="EMBL" id="KRM54656.1"/>
    </source>
</evidence>
<dbReference type="GO" id="GO:1902600">
    <property type="term" value="P:proton transmembrane transport"/>
    <property type="evidence" value="ECO:0007669"/>
    <property type="project" value="InterPro"/>
</dbReference>
<protein>
    <submittedName>
        <fullName evidence="13">Na(+) H(+) antiporter</fullName>
    </submittedName>
</protein>
<proteinExistence type="inferred from homology"/>
<evidence type="ECO:0000256" key="10">
    <source>
        <dbReference type="ARBA" id="ARBA00023201"/>
    </source>
</evidence>
<evidence type="ECO:0000256" key="1">
    <source>
        <dbReference type="ARBA" id="ARBA00004141"/>
    </source>
</evidence>
<keyword evidence="9 11" id="KW-0472">Membrane</keyword>
<dbReference type="PANTHER" id="PTHR43562">
    <property type="entry name" value="NAPA-TYPE SODIUM/HYDROGEN ANTIPORTER"/>
    <property type="match status" value="1"/>
</dbReference>
<feature type="transmembrane region" description="Helical" evidence="11">
    <location>
        <begin position="289"/>
        <end position="309"/>
    </location>
</feature>
<feature type="domain" description="Cation/H+ exchanger transmembrane" evidence="12">
    <location>
        <begin position="13"/>
        <end position="373"/>
    </location>
</feature>
<dbReference type="STRING" id="1291052.FC18_GL002367"/>
<keyword evidence="10" id="KW-0739">Sodium transport</keyword>
<reference evidence="13 14" key="1">
    <citation type="journal article" date="2015" name="Genome Announc.">
        <title>Expanding the biotechnology potential of lactobacilli through comparative genomics of 213 strains and associated genera.</title>
        <authorList>
            <person name="Sun Z."/>
            <person name="Harris H.M."/>
            <person name="McCann A."/>
            <person name="Guo C."/>
            <person name="Argimon S."/>
            <person name="Zhang W."/>
            <person name="Yang X."/>
            <person name="Jeffery I.B."/>
            <person name="Cooney J.C."/>
            <person name="Kagawa T.F."/>
            <person name="Liu W."/>
            <person name="Song Y."/>
            <person name="Salvetti E."/>
            <person name="Wrobel A."/>
            <person name="Rasinkangas P."/>
            <person name="Parkhill J."/>
            <person name="Rea M.C."/>
            <person name="O'Sullivan O."/>
            <person name="Ritari J."/>
            <person name="Douillard F.P."/>
            <person name="Paul Ross R."/>
            <person name="Yang R."/>
            <person name="Briner A.E."/>
            <person name="Felis G.E."/>
            <person name="de Vos W.M."/>
            <person name="Barrangou R."/>
            <person name="Klaenhammer T.R."/>
            <person name="Caufield P.W."/>
            <person name="Cui Y."/>
            <person name="Zhang H."/>
            <person name="O'Toole P.W."/>
        </authorList>
    </citation>
    <scope>NUCLEOTIDE SEQUENCE [LARGE SCALE GENOMIC DNA]</scope>
    <source>
        <strain evidence="13 14">DSM 20505</strain>
    </source>
</reference>
<feature type="transmembrane region" description="Helical" evidence="11">
    <location>
        <begin position="353"/>
        <end position="371"/>
    </location>
</feature>
<dbReference type="Proteomes" id="UP000051679">
    <property type="component" value="Unassembled WGS sequence"/>
</dbReference>
<keyword evidence="3" id="KW-0813">Transport</keyword>
<organism evidence="13 14">
    <name type="scientific">Lacticaseibacillus sharpeae JCM 1186 = DSM 20505</name>
    <dbReference type="NCBI Taxonomy" id="1291052"/>
    <lineage>
        <taxon>Bacteria</taxon>
        <taxon>Bacillati</taxon>
        <taxon>Bacillota</taxon>
        <taxon>Bacilli</taxon>
        <taxon>Lactobacillales</taxon>
        <taxon>Lactobacillaceae</taxon>
        <taxon>Lacticaseibacillus</taxon>
    </lineage>
</organism>
<name>A0A0R1ZI55_9LACO</name>
<evidence type="ECO:0000256" key="2">
    <source>
        <dbReference type="ARBA" id="ARBA00005551"/>
    </source>
</evidence>
<dbReference type="GO" id="GO:0016020">
    <property type="term" value="C:membrane"/>
    <property type="evidence" value="ECO:0007669"/>
    <property type="project" value="UniProtKB-SubCell"/>
</dbReference>
<dbReference type="PATRIC" id="fig|1291052.5.peg.2442"/>
<evidence type="ECO:0000256" key="5">
    <source>
        <dbReference type="ARBA" id="ARBA00022692"/>
    </source>
</evidence>
<dbReference type="GO" id="GO:0006814">
    <property type="term" value="P:sodium ion transport"/>
    <property type="evidence" value="ECO:0007669"/>
    <property type="project" value="UniProtKB-KW"/>
</dbReference>
<keyword evidence="8" id="KW-0406">Ion transport</keyword>
<feature type="transmembrane region" description="Helical" evidence="11">
    <location>
        <begin position="110"/>
        <end position="132"/>
    </location>
</feature>
<dbReference type="AlphaFoldDB" id="A0A0R1ZI55"/>
<sequence length="384" mass="39767">MNFAIILAIILISTTLAGHLSVRLGQPAVIGQMLAGIILGPTVLNLVPLTHTISIFADVGVIVLMFLAGLETDTASIRRYLRPSILVASLGIVVPLATTYLLARAWQLSVATSLFTGIVFAATSVSISVAVLRELGVLSGRAGSIILGAAVLDDVIAVLMLGLFMSLSGAKSGGLSMGGQLLLQAAFMVLVWFVIKLVAPLLMRLAGKLLVPFGRELTALGICLLMAGTAEIVGLSSALGAFFAGIAVSQTSVRREIGQAVDAIGTGIFVPVFFVSIGLHLHLDSHTHWVFVALLTLIAVAGKWLGAGLGARMTGSSLPEASVIGAGMISRGEMALIVALTGERAGLISGAEYNAVIAAVILATIIAPVILRTQVRRQQNVPRN</sequence>
<evidence type="ECO:0000313" key="14">
    <source>
        <dbReference type="Proteomes" id="UP000051679"/>
    </source>
</evidence>
<feature type="transmembrane region" description="Helical" evidence="11">
    <location>
        <begin position="53"/>
        <end position="70"/>
    </location>
</feature>
<gene>
    <name evidence="13" type="ORF">FC18_GL002367</name>
</gene>
<evidence type="ECO:0000259" key="12">
    <source>
        <dbReference type="Pfam" id="PF00999"/>
    </source>
</evidence>
<accession>A0A0R1ZI55</accession>
<comment type="caution">
    <text evidence="13">The sequence shown here is derived from an EMBL/GenBank/DDBJ whole genome shotgun (WGS) entry which is preliminary data.</text>
</comment>
<dbReference type="OrthoDB" id="9793589at2"/>
<feature type="transmembrane region" description="Helical" evidence="11">
    <location>
        <begin position="181"/>
        <end position="199"/>
    </location>
</feature>
<dbReference type="EMBL" id="AYYO01000050">
    <property type="protein sequence ID" value="KRM54656.1"/>
    <property type="molecule type" value="Genomic_DNA"/>
</dbReference>
<keyword evidence="7" id="KW-0915">Sodium</keyword>
<evidence type="ECO:0000256" key="3">
    <source>
        <dbReference type="ARBA" id="ARBA00022448"/>
    </source>
</evidence>
<evidence type="ECO:0000256" key="8">
    <source>
        <dbReference type="ARBA" id="ARBA00023065"/>
    </source>
</evidence>
<evidence type="ECO:0000256" key="6">
    <source>
        <dbReference type="ARBA" id="ARBA00022989"/>
    </source>
</evidence>